<protein>
    <submittedName>
        <fullName evidence="1">DUF4265 domain-containing protein</fullName>
    </submittedName>
</protein>
<dbReference type="RefSeq" id="WP_191733368.1">
    <property type="nucleotide sequence ID" value="NZ_JACSPR010000004.1"/>
</dbReference>
<evidence type="ECO:0000313" key="1">
    <source>
        <dbReference type="EMBL" id="MBD8030147.1"/>
    </source>
</evidence>
<dbReference type="Proteomes" id="UP000650224">
    <property type="component" value="Unassembled WGS sequence"/>
</dbReference>
<sequence length="140" mass="14701">MGEQVKLRIPLGIGGVESEEVVVEKLDGPHWLVCSIPALCTGVALGDVIVADPVDEILEFQAVAIPGGNSTLRLLVDPVALHHVRAHLEALGLRVDQPLSEMLAVNIAPDSPVPGLGVLLDDLVDQDVVHIAPGDQLPLV</sequence>
<dbReference type="InterPro" id="IPR025361">
    <property type="entry name" value="DUF4265"/>
</dbReference>
<name>A0A8I0HMQ4_9CORY</name>
<accession>A0A8I0HMQ4</accession>
<dbReference type="Pfam" id="PF14085">
    <property type="entry name" value="DUF4265"/>
    <property type="match status" value="1"/>
</dbReference>
<dbReference type="EMBL" id="JACSPR010000004">
    <property type="protein sequence ID" value="MBD8030147.1"/>
    <property type="molecule type" value="Genomic_DNA"/>
</dbReference>
<gene>
    <name evidence="1" type="ORF">H9627_07405</name>
</gene>
<comment type="caution">
    <text evidence="1">The sequence shown here is derived from an EMBL/GenBank/DDBJ whole genome shotgun (WGS) entry which is preliminary data.</text>
</comment>
<evidence type="ECO:0000313" key="2">
    <source>
        <dbReference type="Proteomes" id="UP000650224"/>
    </source>
</evidence>
<organism evidence="1 2">
    <name type="scientific">Corynebacterium gallinarum</name>
    <dbReference type="NCBI Taxonomy" id="2762214"/>
    <lineage>
        <taxon>Bacteria</taxon>
        <taxon>Bacillati</taxon>
        <taxon>Actinomycetota</taxon>
        <taxon>Actinomycetes</taxon>
        <taxon>Mycobacteriales</taxon>
        <taxon>Corynebacteriaceae</taxon>
        <taxon>Corynebacterium</taxon>
    </lineage>
</organism>
<keyword evidence="2" id="KW-1185">Reference proteome</keyword>
<reference evidence="1 2" key="1">
    <citation type="submission" date="2020-08" db="EMBL/GenBank/DDBJ databases">
        <title>A Genomic Blueprint of the Chicken Gut Microbiome.</title>
        <authorList>
            <person name="Gilroy R."/>
            <person name="Ravi A."/>
            <person name="Getino M."/>
            <person name="Pursley I."/>
            <person name="Horton D.L."/>
            <person name="Alikhan N.-F."/>
            <person name="Baker D."/>
            <person name="Gharbi K."/>
            <person name="Hall N."/>
            <person name="Watson M."/>
            <person name="Adriaenssens E.M."/>
            <person name="Foster-Nyarko E."/>
            <person name="Jarju S."/>
            <person name="Secka A."/>
            <person name="Antonio M."/>
            <person name="Oren A."/>
            <person name="Chaudhuri R."/>
            <person name="La Ragione R.M."/>
            <person name="Hildebrand F."/>
            <person name="Pallen M.J."/>
        </authorList>
    </citation>
    <scope>NUCLEOTIDE SEQUENCE [LARGE SCALE GENOMIC DNA]</scope>
    <source>
        <strain evidence="1 2">Sa1YVA5</strain>
    </source>
</reference>
<dbReference type="AlphaFoldDB" id="A0A8I0HMQ4"/>
<proteinExistence type="predicted"/>